<dbReference type="NCBIfam" id="TIGR00254">
    <property type="entry name" value="GGDEF"/>
    <property type="match status" value="1"/>
</dbReference>
<reference evidence="4" key="1">
    <citation type="submission" date="2011-12" db="EMBL/GenBank/DDBJ databases">
        <title>The complete genome of chromosome of Sulfobacillus acidophilus DSM 10332.</title>
        <authorList>
            <person name="Lucas S."/>
            <person name="Han J."/>
            <person name="Lapidus A."/>
            <person name="Bruce D."/>
            <person name="Goodwin L."/>
            <person name="Pitluck S."/>
            <person name="Peters L."/>
            <person name="Kyrpides N."/>
            <person name="Mavromatis K."/>
            <person name="Ivanova N."/>
            <person name="Mikhailova N."/>
            <person name="Chertkov O."/>
            <person name="Saunders E."/>
            <person name="Detter J.C."/>
            <person name="Tapia R."/>
            <person name="Han C."/>
            <person name="Land M."/>
            <person name="Hauser L."/>
            <person name="Markowitz V."/>
            <person name="Cheng J.-F."/>
            <person name="Hugenholtz P."/>
            <person name="Woyke T."/>
            <person name="Wu D."/>
            <person name="Pukall R."/>
            <person name="Gehrich-Schroeter G."/>
            <person name="Schneider S."/>
            <person name="Klenk H.-P."/>
            <person name="Eisen J.A."/>
        </authorList>
    </citation>
    <scope>NUCLEOTIDE SEQUENCE [LARGE SCALE GENOMIC DNA]</scope>
    <source>
        <strain evidence="4">ATCC 700253 / DSM 10332 / NAL</strain>
    </source>
</reference>
<accession>G8TSW5</accession>
<dbReference type="KEGG" id="sap:Sulac_2094"/>
<feature type="region of interest" description="Disordered" evidence="1">
    <location>
        <begin position="212"/>
        <end position="234"/>
    </location>
</feature>
<evidence type="ECO:0000259" key="2">
    <source>
        <dbReference type="PROSITE" id="PS50887"/>
    </source>
</evidence>
<dbReference type="InterPro" id="IPR043128">
    <property type="entry name" value="Rev_trsase/Diguanyl_cyclase"/>
</dbReference>
<reference evidence="3 4" key="2">
    <citation type="journal article" date="2012" name="Stand. Genomic Sci.">
        <title>Complete genome sequence of the moderately thermophilic mineral-sulfide-oxidizing firmicute Sulfobacillus acidophilus type strain (NAL(T)).</title>
        <authorList>
            <person name="Anderson I."/>
            <person name="Chertkov O."/>
            <person name="Chen A."/>
            <person name="Saunders E."/>
            <person name="Lapidus A."/>
            <person name="Nolan M."/>
            <person name="Lucas S."/>
            <person name="Hammon N."/>
            <person name="Deshpande S."/>
            <person name="Cheng J.F."/>
            <person name="Han C."/>
            <person name="Tapia R."/>
            <person name="Goodwin L.A."/>
            <person name="Pitluck S."/>
            <person name="Liolios K."/>
            <person name="Pagani I."/>
            <person name="Ivanova N."/>
            <person name="Mikhailova N."/>
            <person name="Pati A."/>
            <person name="Palaniappan K."/>
            <person name="Land M."/>
            <person name="Pan C."/>
            <person name="Rohde M."/>
            <person name="Pukall R."/>
            <person name="Goker M."/>
            <person name="Detter J.C."/>
            <person name="Woyke T."/>
            <person name="Bristow J."/>
            <person name="Eisen J.A."/>
            <person name="Markowitz V."/>
            <person name="Hugenholtz P."/>
            <person name="Kyrpides N.C."/>
            <person name="Klenk H.P."/>
            <person name="Mavromatis K."/>
        </authorList>
    </citation>
    <scope>NUCLEOTIDE SEQUENCE [LARGE SCALE GENOMIC DNA]</scope>
    <source>
        <strain evidence="4">ATCC 700253 / DSM 10332 / NAL</strain>
    </source>
</reference>
<feature type="domain" description="GGDEF" evidence="2">
    <location>
        <begin position="103"/>
        <end position="229"/>
    </location>
</feature>
<dbReference type="PANTHER" id="PTHR45138">
    <property type="entry name" value="REGULATORY COMPONENTS OF SENSORY TRANSDUCTION SYSTEM"/>
    <property type="match status" value="1"/>
</dbReference>
<dbReference type="GO" id="GO:0052621">
    <property type="term" value="F:diguanylate cyclase activity"/>
    <property type="evidence" value="ECO:0007669"/>
    <property type="project" value="TreeGrafter"/>
</dbReference>
<dbReference type="SMART" id="SM00267">
    <property type="entry name" value="GGDEF"/>
    <property type="match status" value="1"/>
</dbReference>
<dbReference type="Pfam" id="PF00990">
    <property type="entry name" value="GGDEF"/>
    <property type="match status" value="1"/>
</dbReference>
<dbReference type="PATRIC" id="fig|679936.5.peg.2159"/>
<evidence type="ECO:0000313" key="3">
    <source>
        <dbReference type="EMBL" id="AEW05580.1"/>
    </source>
</evidence>
<organism evidence="3 4">
    <name type="scientific">Sulfobacillus acidophilus (strain ATCC 700253 / DSM 10332 / NAL)</name>
    <dbReference type="NCBI Taxonomy" id="679936"/>
    <lineage>
        <taxon>Bacteria</taxon>
        <taxon>Bacillati</taxon>
        <taxon>Bacillota</taxon>
        <taxon>Clostridia</taxon>
        <taxon>Eubacteriales</taxon>
        <taxon>Clostridiales Family XVII. Incertae Sedis</taxon>
        <taxon>Sulfobacillus</taxon>
    </lineage>
</organism>
<proteinExistence type="predicted"/>
<dbReference type="AlphaFoldDB" id="G8TSW5"/>
<evidence type="ECO:0000256" key="1">
    <source>
        <dbReference type="SAM" id="MobiDB-lite"/>
    </source>
</evidence>
<dbReference type="PROSITE" id="PS50887">
    <property type="entry name" value="GGDEF"/>
    <property type="match status" value="1"/>
</dbReference>
<dbReference type="HOGENOM" id="CLU_1115308_0_0_9"/>
<dbReference type="InterPro" id="IPR050469">
    <property type="entry name" value="Diguanylate_Cyclase"/>
</dbReference>
<dbReference type="CDD" id="cd01949">
    <property type="entry name" value="GGDEF"/>
    <property type="match status" value="1"/>
</dbReference>
<name>G8TSW5_SULAD</name>
<dbReference type="InterPro" id="IPR029787">
    <property type="entry name" value="Nucleotide_cyclase"/>
</dbReference>
<evidence type="ECO:0000313" key="4">
    <source>
        <dbReference type="Proteomes" id="UP000005439"/>
    </source>
</evidence>
<dbReference type="InterPro" id="IPR000160">
    <property type="entry name" value="GGDEF_dom"/>
</dbReference>
<gene>
    <name evidence="3" type="ordered locus">Sulac_2094</name>
</gene>
<sequence>MIIIGGQGPHRWHDYHSERVIIDLLLLGTPIADIAHSTGAGEEMIRFRLRELVGHLTHHYFEDLSREGWLSGILTDDVTGIWTRRYGFIRLQQTIKSATRYNQPLSVVFLDLDGFKLVNDQHGHAAGDRLLRQAATLWRAKIRDSDFICRWGGDEFLIVLPCASYEAAAAFAERLKAETALELAFSVGVAEWHAGELPEALIHRADQAMYADKRSRQVPGRHNHEKSPSAAKPRVIGCNQERRLTNFRP</sequence>
<dbReference type="EMBL" id="CP003179">
    <property type="protein sequence ID" value="AEW05580.1"/>
    <property type="molecule type" value="Genomic_DNA"/>
</dbReference>
<dbReference type="GO" id="GO:0043709">
    <property type="term" value="P:cell adhesion involved in single-species biofilm formation"/>
    <property type="evidence" value="ECO:0007669"/>
    <property type="project" value="TreeGrafter"/>
</dbReference>
<dbReference type="Proteomes" id="UP000005439">
    <property type="component" value="Chromosome"/>
</dbReference>
<dbReference type="Gene3D" id="3.30.70.270">
    <property type="match status" value="1"/>
</dbReference>
<dbReference type="PANTHER" id="PTHR45138:SF24">
    <property type="entry name" value="DIGUANYLATE CYCLASE DGCC-RELATED"/>
    <property type="match status" value="1"/>
</dbReference>
<dbReference type="GO" id="GO:1902201">
    <property type="term" value="P:negative regulation of bacterial-type flagellum-dependent cell motility"/>
    <property type="evidence" value="ECO:0007669"/>
    <property type="project" value="TreeGrafter"/>
</dbReference>
<dbReference type="STRING" id="679936.Sulac_2094"/>
<protein>
    <submittedName>
        <fullName evidence="3">Diguanylate cyclase</fullName>
    </submittedName>
</protein>
<keyword evidence="4" id="KW-1185">Reference proteome</keyword>
<dbReference type="GO" id="GO:0005886">
    <property type="term" value="C:plasma membrane"/>
    <property type="evidence" value="ECO:0007669"/>
    <property type="project" value="TreeGrafter"/>
</dbReference>
<dbReference type="SUPFAM" id="SSF55073">
    <property type="entry name" value="Nucleotide cyclase"/>
    <property type="match status" value="1"/>
</dbReference>